<keyword evidence="1" id="KW-0812">Transmembrane</keyword>
<evidence type="ECO:0000256" key="1">
    <source>
        <dbReference type="SAM" id="Phobius"/>
    </source>
</evidence>
<dbReference type="OrthoDB" id="8139527at2"/>
<evidence type="ECO:0000313" key="3">
    <source>
        <dbReference type="Proteomes" id="UP000032515"/>
    </source>
</evidence>
<keyword evidence="1" id="KW-1133">Transmembrane helix</keyword>
<gene>
    <name evidence="2" type="ORF">OO17_10160</name>
</gene>
<sequence>MWSDQRRRRERATARRLAGQFAMGAALGTVFAVLLLWRNGFGLSDMIAASVAPRTIQVLFVIGVAFHFALGAALTAFLMASSDD</sequence>
<name>A0A0D7ETN0_RHOPL</name>
<organism evidence="2 3">
    <name type="scientific">Rhodopseudomonas palustris</name>
    <dbReference type="NCBI Taxonomy" id="1076"/>
    <lineage>
        <taxon>Bacteria</taxon>
        <taxon>Pseudomonadati</taxon>
        <taxon>Pseudomonadota</taxon>
        <taxon>Alphaproteobacteria</taxon>
        <taxon>Hyphomicrobiales</taxon>
        <taxon>Nitrobacteraceae</taxon>
        <taxon>Rhodopseudomonas</taxon>
    </lineage>
</organism>
<keyword evidence="1" id="KW-0472">Membrane</keyword>
<feature type="transmembrane region" description="Helical" evidence="1">
    <location>
        <begin position="21"/>
        <end position="38"/>
    </location>
</feature>
<comment type="caution">
    <text evidence="2">The sequence shown here is derived from an EMBL/GenBank/DDBJ whole genome shotgun (WGS) entry which is preliminary data.</text>
</comment>
<reference evidence="2 3" key="1">
    <citation type="submission" date="2014-11" db="EMBL/GenBank/DDBJ databases">
        <title>Genomics and ecophysiology of heterotrophic nitrogen fixing bacteria isolated from estuarine surface water.</title>
        <authorList>
            <person name="Bentzon-Tilia M."/>
            <person name="Severin I."/>
            <person name="Hansen L.H."/>
            <person name="Riemann L."/>
        </authorList>
    </citation>
    <scope>NUCLEOTIDE SEQUENCE [LARGE SCALE GENOMIC DNA]</scope>
    <source>
        <strain evidence="2 3">BAL398</strain>
    </source>
</reference>
<proteinExistence type="predicted"/>
<dbReference type="PATRIC" id="fig|1076.23.peg.1414"/>
<dbReference type="EMBL" id="JXXE01000197">
    <property type="protein sequence ID" value="KIZ44163.1"/>
    <property type="molecule type" value="Genomic_DNA"/>
</dbReference>
<protein>
    <submittedName>
        <fullName evidence="2">Uncharacterized protein</fullName>
    </submittedName>
</protein>
<accession>A0A0D7ETN0</accession>
<feature type="transmembrane region" description="Helical" evidence="1">
    <location>
        <begin position="58"/>
        <end position="80"/>
    </location>
</feature>
<evidence type="ECO:0000313" key="2">
    <source>
        <dbReference type="EMBL" id="KIZ44163.1"/>
    </source>
</evidence>
<dbReference type="Proteomes" id="UP000032515">
    <property type="component" value="Unassembled WGS sequence"/>
</dbReference>
<dbReference type="AlphaFoldDB" id="A0A0D7ETN0"/>